<evidence type="ECO:0000313" key="2">
    <source>
        <dbReference type="EMBL" id="MBD7915916.1"/>
    </source>
</evidence>
<protein>
    <recommendedName>
        <fullName evidence="4">DUF3592 domain-containing protein</fullName>
    </recommendedName>
</protein>
<keyword evidence="1" id="KW-1133">Transmembrane helix</keyword>
<dbReference type="EMBL" id="JACSQZ010000050">
    <property type="protein sequence ID" value="MBD7915916.1"/>
    <property type="molecule type" value="Genomic_DNA"/>
</dbReference>
<keyword evidence="3" id="KW-1185">Reference proteome</keyword>
<feature type="transmembrane region" description="Helical" evidence="1">
    <location>
        <begin position="6"/>
        <end position="25"/>
    </location>
</feature>
<feature type="transmembrane region" description="Helical" evidence="1">
    <location>
        <begin position="112"/>
        <end position="132"/>
    </location>
</feature>
<sequence>MGVLFSIIGIILSLISGVILVRNIIIDEIFVIKKVKIIGFQAYTYVMPGVEYSTIYNARIYPVIELNEGEEKIRVAISTVSNNKLEKGDEIEVIYPKGKLDKIKVYKRREIYIFYSLTLIIGILIVILSTALI</sequence>
<keyword evidence="1" id="KW-0472">Membrane</keyword>
<keyword evidence="1" id="KW-0812">Transmembrane</keyword>
<dbReference type="RefSeq" id="WP_191750668.1">
    <property type="nucleotide sequence ID" value="NZ_JACSQZ010000050.1"/>
</dbReference>
<gene>
    <name evidence="2" type="ORF">H9660_12245</name>
</gene>
<proteinExistence type="predicted"/>
<dbReference type="Proteomes" id="UP000640335">
    <property type="component" value="Unassembled WGS sequence"/>
</dbReference>
<organism evidence="2 3">
    <name type="scientific">Clostridium gallinarum</name>
    <dbReference type="NCBI Taxonomy" id="2762246"/>
    <lineage>
        <taxon>Bacteria</taxon>
        <taxon>Bacillati</taxon>
        <taxon>Bacillota</taxon>
        <taxon>Clostridia</taxon>
        <taxon>Eubacteriales</taxon>
        <taxon>Clostridiaceae</taxon>
        <taxon>Clostridium</taxon>
    </lineage>
</organism>
<name>A0ABR8Q657_9CLOT</name>
<evidence type="ECO:0008006" key="4">
    <source>
        <dbReference type="Google" id="ProtNLM"/>
    </source>
</evidence>
<evidence type="ECO:0000256" key="1">
    <source>
        <dbReference type="SAM" id="Phobius"/>
    </source>
</evidence>
<comment type="caution">
    <text evidence="2">The sequence shown here is derived from an EMBL/GenBank/DDBJ whole genome shotgun (WGS) entry which is preliminary data.</text>
</comment>
<evidence type="ECO:0000313" key="3">
    <source>
        <dbReference type="Proteomes" id="UP000640335"/>
    </source>
</evidence>
<reference evidence="2 3" key="1">
    <citation type="submission" date="2020-08" db="EMBL/GenBank/DDBJ databases">
        <title>A Genomic Blueprint of the Chicken Gut Microbiome.</title>
        <authorList>
            <person name="Gilroy R."/>
            <person name="Ravi A."/>
            <person name="Getino M."/>
            <person name="Pursley I."/>
            <person name="Horton D.L."/>
            <person name="Alikhan N.-F."/>
            <person name="Baker D."/>
            <person name="Gharbi K."/>
            <person name="Hall N."/>
            <person name="Watson M."/>
            <person name="Adriaenssens E.M."/>
            <person name="Foster-Nyarko E."/>
            <person name="Jarju S."/>
            <person name="Secka A."/>
            <person name="Antonio M."/>
            <person name="Oren A."/>
            <person name="Chaudhuri R."/>
            <person name="La Ragione R.M."/>
            <person name="Hildebrand F."/>
            <person name="Pallen M.J."/>
        </authorList>
    </citation>
    <scope>NUCLEOTIDE SEQUENCE [LARGE SCALE GENOMIC DNA]</scope>
    <source>
        <strain evidence="2 3">Sa3CUN1</strain>
    </source>
</reference>
<accession>A0ABR8Q657</accession>